<evidence type="ECO:0000256" key="4">
    <source>
        <dbReference type="ARBA" id="ARBA00022643"/>
    </source>
</evidence>
<sequence length="105" mass="12154">MKDVVNNRTDKYGGSLENRCRFALEAVEAVVDEIGPDRVGIYMTDEVKREGSVRTERREEKVGEGFSRPEERRKKAEQDRDRRYRVARFSGSDTIIGWLNSSLNL</sequence>
<dbReference type="Gene3D" id="3.20.20.70">
    <property type="entry name" value="Aldolase class I"/>
    <property type="match status" value="1"/>
</dbReference>
<feature type="domain" description="NADH:flavin oxidoreductase/NADH oxidase N-terminal" evidence="7">
    <location>
        <begin position="4"/>
        <end position="43"/>
    </location>
</feature>
<dbReference type="Pfam" id="PF00724">
    <property type="entry name" value="Oxidored_FMN"/>
    <property type="match status" value="1"/>
</dbReference>
<comment type="caution">
    <text evidence="8">The sequence shown here is derived from an EMBL/GenBank/DDBJ whole genome shotgun (WGS) entry which is preliminary data.</text>
</comment>
<accession>A0A218XG50</accession>
<dbReference type="SUPFAM" id="SSF51395">
    <property type="entry name" value="FMN-linked oxidoreductases"/>
    <property type="match status" value="1"/>
</dbReference>
<organism evidence="8 9">
    <name type="scientific">Punica granatum</name>
    <name type="common">Pomegranate</name>
    <dbReference type="NCBI Taxonomy" id="22663"/>
    <lineage>
        <taxon>Eukaryota</taxon>
        <taxon>Viridiplantae</taxon>
        <taxon>Streptophyta</taxon>
        <taxon>Embryophyta</taxon>
        <taxon>Tracheophyta</taxon>
        <taxon>Spermatophyta</taxon>
        <taxon>Magnoliopsida</taxon>
        <taxon>eudicotyledons</taxon>
        <taxon>Gunneridae</taxon>
        <taxon>Pentapetalae</taxon>
        <taxon>rosids</taxon>
        <taxon>malvids</taxon>
        <taxon>Myrtales</taxon>
        <taxon>Lythraceae</taxon>
        <taxon>Punica</taxon>
    </lineage>
</organism>
<evidence type="ECO:0000259" key="7">
    <source>
        <dbReference type="Pfam" id="PF00724"/>
    </source>
</evidence>
<evidence type="ECO:0000256" key="2">
    <source>
        <dbReference type="ARBA" id="ARBA00005979"/>
    </source>
</evidence>
<evidence type="ECO:0000256" key="1">
    <source>
        <dbReference type="ARBA" id="ARBA00001917"/>
    </source>
</evidence>
<evidence type="ECO:0000256" key="6">
    <source>
        <dbReference type="SAM" id="MobiDB-lite"/>
    </source>
</evidence>
<dbReference type="EMBL" id="MTKT01001932">
    <property type="protein sequence ID" value="OWM83441.1"/>
    <property type="molecule type" value="Genomic_DNA"/>
</dbReference>
<dbReference type="GO" id="GO:0016491">
    <property type="term" value="F:oxidoreductase activity"/>
    <property type="evidence" value="ECO:0007669"/>
    <property type="project" value="InterPro"/>
</dbReference>
<evidence type="ECO:0000256" key="3">
    <source>
        <dbReference type="ARBA" id="ARBA00022630"/>
    </source>
</evidence>
<keyword evidence="3" id="KW-0285">Flavoprotein</keyword>
<gene>
    <name evidence="8" type="ORF">CDL15_Pgr012922</name>
</gene>
<dbReference type="Proteomes" id="UP000197138">
    <property type="component" value="Unassembled WGS sequence"/>
</dbReference>
<evidence type="ECO:0000313" key="9">
    <source>
        <dbReference type="Proteomes" id="UP000197138"/>
    </source>
</evidence>
<dbReference type="PANTHER" id="PTHR22893">
    <property type="entry name" value="NADH OXIDOREDUCTASE-RELATED"/>
    <property type="match status" value="1"/>
</dbReference>
<comment type="similarity">
    <text evidence="2">Belongs to the NADH:flavin oxidoreductase/NADH oxidase family.</text>
</comment>
<dbReference type="GO" id="GO:0010181">
    <property type="term" value="F:FMN binding"/>
    <property type="evidence" value="ECO:0007669"/>
    <property type="project" value="InterPro"/>
</dbReference>
<keyword evidence="5" id="KW-0521">NADP</keyword>
<feature type="region of interest" description="Disordered" evidence="6">
    <location>
        <begin position="50"/>
        <end position="82"/>
    </location>
</feature>
<evidence type="ECO:0000313" key="8">
    <source>
        <dbReference type="EMBL" id="OWM83441.1"/>
    </source>
</evidence>
<proteinExistence type="inferred from homology"/>
<dbReference type="InterPro" id="IPR045247">
    <property type="entry name" value="Oye-like"/>
</dbReference>
<dbReference type="PANTHER" id="PTHR22893:SF91">
    <property type="entry name" value="NADPH DEHYDROGENASE 2-RELATED"/>
    <property type="match status" value="1"/>
</dbReference>
<dbReference type="AlphaFoldDB" id="A0A218XG50"/>
<evidence type="ECO:0000256" key="5">
    <source>
        <dbReference type="ARBA" id="ARBA00022857"/>
    </source>
</evidence>
<name>A0A218XG50_PUNGR</name>
<reference evidence="9" key="1">
    <citation type="journal article" date="2017" name="Plant J.">
        <title>The pomegranate (Punica granatum L.) genome and the genomics of punicalagin biosynthesis.</title>
        <authorList>
            <person name="Qin G."/>
            <person name="Xu C."/>
            <person name="Ming R."/>
            <person name="Tang H."/>
            <person name="Guyot R."/>
            <person name="Kramer E.M."/>
            <person name="Hu Y."/>
            <person name="Yi X."/>
            <person name="Qi Y."/>
            <person name="Xu X."/>
            <person name="Gao Z."/>
            <person name="Pan H."/>
            <person name="Jian J."/>
            <person name="Tian Y."/>
            <person name="Yue Z."/>
            <person name="Xu Y."/>
        </authorList>
    </citation>
    <scope>NUCLEOTIDE SEQUENCE [LARGE SCALE GENOMIC DNA]</scope>
    <source>
        <strain evidence="9">cv. Dabenzi</strain>
    </source>
</reference>
<comment type="cofactor">
    <cofactor evidence="1">
        <name>FMN</name>
        <dbReference type="ChEBI" id="CHEBI:58210"/>
    </cofactor>
</comment>
<protein>
    <recommendedName>
        <fullName evidence="7">NADH:flavin oxidoreductase/NADH oxidase N-terminal domain-containing protein</fullName>
    </recommendedName>
</protein>
<dbReference type="InterPro" id="IPR001155">
    <property type="entry name" value="OxRdtase_FMN_N"/>
</dbReference>
<keyword evidence="4" id="KW-0288">FMN</keyword>
<dbReference type="InterPro" id="IPR013785">
    <property type="entry name" value="Aldolase_TIM"/>
</dbReference>